<dbReference type="EMBL" id="AOMB01000033">
    <property type="protein sequence ID" value="EMA37711.1"/>
    <property type="molecule type" value="Genomic_DNA"/>
</dbReference>
<accession>M0LW68</accession>
<evidence type="ECO:0000313" key="2">
    <source>
        <dbReference type="EMBL" id="EMA37711.1"/>
    </source>
</evidence>
<keyword evidence="3" id="KW-1185">Reference proteome</keyword>
<evidence type="ECO:0000313" key="3">
    <source>
        <dbReference type="Proteomes" id="UP000011566"/>
    </source>
</evidence>
<keyword evidence="1" id="KW-0472">Membrane</keyword>
<protein>
    <submittedName>
        <fullName evidence="2">Uncharacterized protein</fullName>
    </submittedName>
</protein>
<feature type="transmembrane region" description="Helical" evidence="1">
    <location>
        <begin position="28"/>
        <end position="47"/>
    </location>
</feature>
<proteinExistence type="predicted"/>
<dbReference type="Proteomes" id="UP000011566">
    <property type="component" value="Unassembled WGS sequence"/>
</dbReference>
<reference evidence="2 3" key="1">
    <citation type="journal article" date="2014" name="PLoS Genet.">
        <title>Phylogenetically driven sequencing of extremely halophilic archaea reveals strategies for static and dynamic osmo-response.</title>
        <authorList>
            <person name="Becker E.A."/>
            <person name="Seitzer P.M."/>
            <person name="Tritt A."/>
            <person name="Larsen D."/>
            <person name="Krusor M."/>
            <person name="Yao A.I."/>
            <person name="Wu D."/>
            <person name="Madern D."/>
            <person name="Eisen J.A."/>
            <person name="Darling A.E."/>
            <person name="Facciotti M.T."/>
        </authorList>
    </citation>
    <scope>NUCLEOTIDE SEQUENCE [LARGE SCALE GENOMIC DNA]</scope>
    <source>
        <strain evidence="2 3">100A6</strain>
    </source>
</reference>
<sequence>MFVVAALAAALVQVLLLGQPIVESLLVGFLVFTVGMQGLWAFLGHYFQSDEVATSIGWPTGNPFQKEIAFTNLAFGTLGVLCIWLHGGFWIAAGLGHAIFVLGAGTVHFAEIHEHGNTHPGNRASFAAFNAAVQVVILVLLTVQFA</sequence>
<gene>
    <name evidence="2" type="ORF">C447_12085</name>
</gene>
<evidence type="ECO:0000256" key="1">
    <source>
        <dbReference type="SAM" id="Phobius"/>
    </source>
</evidence>
<dbReference type="InterPro" id="IPR046740">
    <property type="entry name" value="DUF6790"/>
</dbReference>
<dbReference type="AlphaFoldDB" id="M0LW68"/>
<dbReference type="eggNOG" id="arCOG09452">
    <property type="taxonomic scope" value="Archaea"/>
</dbReference>
<dbReference type="OrthoDB" id="169184at2157"/>
<keyword evidence="1" id="KW-0812">Transmembrane</keyword>
<organism evidence="2 3">
    <name type="scientific">Halococcus hamelinensis 100A6</name>
    <dbReference type="NCBI Taxonomy" id="1132509"/>
    <lineage>
        <taxon>Archaea</taxon>
        <taxon>Methanobacteriati</taxon>
        <taxon>Methanobacteriota</taxon>
        <taxon>Stenosarchaea group</taxon>
        <taxon>Halobacteria</taxon>
        <taxon>Halobacteriales</taxon>
        <taxon>Halococcaceae</taxon>
        <taxon>Halococcus</taxon>
    </lineage>
</organism>
<comment type="caution">
    <text evidence="2">The sequence shown here is derived from an EMBL/GenBank/DDBJ whole genome shotgun (WGS) entry which is preliminary data.</text>
</comment>
<feature type="transmembrane region" description="Helical" evidence="1">
    <location>
        <begin position="68"/>
        <end position="86"/>
    </location>
</feature>
<dbReference type="PATRIC" id="fig|1132509.6.peg.2763"/>
<name>M0LW68_9EURY</name>
<feature type="transmembrane region" description="Helical" evidence="1">
    <location>
        <begin position="124"/>
        <end position="145"/>
    </location>
</feature>
<dbReference type="Pfam" id="PF20589">
    <property type="entry name" value="DUF6790"/>
    <property type="match status" value="1"/>
</dbReference>
<keyword evidence="1" id="KW-1133">Transmembrane helix</keyword>
<feature type="transmembrane region" description="Helical" evidence="1">
    <location>
        <begin position="92"/>
        <end position="112"/>
    </location>
</feature>